<keyword evidence="3" id="KW-0067">ATP-binding</keyword>
<dbReference type="GO" id="GO:0003677">
    <property type="term" value="F:DNA binding"/>
    <property type="evidence" value="ECO:0007669"/>
    <property type="project" value="InterPro"/>
</dbReference>
<accession>A0A914RME5</accession>
<dbReference type="PANTHER" id="PTHR11472">
    <property type="entry name" value="DNA REPAIR DEAD HELICASE RAD3/XP-D SUBFAMILY MEMBER"/>
    <property type="match status" value="1"/>
</dbReference>
<dbReference type="PANTHER" id="PTHR11472:SF41">
    <property type="entry name" value="ATP-DEPENDENT DNA HELICASE DDX11-RELATED"/>
    <property type="match status" value="1"/>
</dbReference>
<protein>
    <submittedName>
        <fullName evidence="6">Helicase ATP-binding domain-containing protein</fullName>
    </submittedName>
</protein>
<evidence type="ECO:0000313" key="5">
    <source>
        <dbReference type="Proteomes" id="UP000887564"/>
    </source>
</evidence>
<dbReference type="Gene3D" id="3.40.50.300">
    <property type="entry name" value="P-loop containing nucleotide triphosphate hydrolases"/>
    <property type="match status" value="1"/>
</dbReference>
<dbReference type="PROSITE" id="PS51193">
    <property type="entry name" value="HELICASE_ATP_BIND_2"/>
    <property type="match status" value="1"/>
</dbReference>
<dbReference type="GO" id="GO:0034085">
    <property type="term" value="P:establishment of sister chromatid cohesion"/>
    <property type="evidence" value="ECO:0007669"/>
    <property type="project" value="TreeGrafter"/>
</dbReference>
<dbReference type="InterPro" id="IPR027417">
    <property type="entry name" value="P-loop_NTPase"/>
</dbReference>
<reference evidence="6" key="1">
    <citation type="submission" date="2022-11" db="UniProtKB">
        <authorList>
            <consortium name="WormBaseParasite"/>
        </authorList>
    </citation>
    <scope>IDENTIFICATION</scope>
</reference>
<dbReference type="GO" id="GO:0016818">
    <property type="term" value="F:hydrolase activity, acting on acid anhydrides, in phosphorus-containing anhydrides"/>
    <property type="evidence" value="ECO:0007669"/>
    <property type="project" value="InterPro"/>
</dbReference>
<evidence type="ECO:0000313" key="6">
    <source>
        <dbReference type="WBParaSite" id="PEQ_0000598201-mRNA-1"/>
    </source>
</evidence>
<organism evidence="5 6">
    <name type="scientific">Parascaris equorum</name>
    <name type="common">Equine roundworm</name>
    <dbReference type="NCBI Taxonomy" id="6256"/>
    <lineage>
        <taxon>Eukaryota</taxon>
        <taxon>Metazoa</taxon>
        <taxon>Ecdysozoa</taxon>
        <taxon>Nematoda</taxon>
        <taxon>Chromadorea</taxon>
        <taxon>Rhabditida</taxon>
        <taxon>Spirurina</taxon>
        <taxon>Ascaridomorpha</taxon>
        <taxon>Ascaridoidea</taxon>
        <taxon>Ascarididae</taxon>
        <taxon>Parascaris</taxon>
    </lineage>
</organism>
<keyword evidence="1" id="KW-0547">Nucleotide-binding</keyword>
<dbReference type="InterPro" id="IPR045028">
    <property type="entry name" value="DinG/Rad3-like"/>
</dbReference>
<dbReference type="InterPro" id="IPR014013">
    <property type="entry name" value="Helic_SF1/SF2_ATP-bd_DinG/Rad3"/>
</dbReference>
<dbReference type="InterPro" id="IPR006554">
    <property type="entry name" value="Helicase-like_DEXD_c2"/>
</dbReference>
<proteinExistence type="predicted"/>
<dbReference type="Pfam" id="PF06733">
    <property type="entry name" value="DEAD_2"/>
    <property type="match status" value="1"/>
</dbReference>
<evidence type="ECO:0000256" key="1">
    <source>
        <dbReference type="ARBA" id="ARBA00022741"/>
    </source>
</evidence>
<dbReference type="WBParaSite" id="PEQ_0000598201-mRNA-1">
    <property type="protein sequence ID" value="PEQ_0000598201-mRNA-1"/>
    <property type="gene ID" value="PEQ_0000598201"/>
</dbReference>
<dbReference type="Proteomes" id="UP000887564">
    <property type="component" value="Unplaced"/>
</dbReference>
<evidence type="ECO:0000256" key="3">
    <source>
        <dbReference type="ARBA" id="ARBA00022840"/>
    </source>
</evidence>
<dbReference type="InterPro" id="IPR010614">
    <property type="entry name" value="RAD3-like_helicase_DEAD"/>
</dbReference>
<feature type="domain" description="Helicase ATP-binding" evidence="4">
    <location>
        <begin position="1"/>
        <end position="339"/>
    </location>
</feature>
<dbReference type="GO" id="GO:0005524">
    <property type="term" value="F:ATP binding"/>
    <property type="evidence" value="ECO:0007669"/>
    <property type="project" value="UniProtKB-KW"/>
</dbReference>
<keyword evidence="5" id="KW-1185">Reference proteome</keyword>
<evidence type="ECO:0000256" key="2">
    <source>
        <dbReference type="ARBA" id="ARBA00022801"/>
    </source>
</evidence>
<keyword evidence="2" id="KW-0378">Hydrolase</keyword>
<dbReference type="GO" id="GO:0005634">
    <property type="term" value="C:nucleus"/>
    <property type="evidence" value="ECO:0007669"/>
    <property type="project" value="TreeGrafter"/>
</dbReference>
<dbReference type="AlphaFoldDB" id="A0A914RME5"/>
<dbReference type="SMART" id="SM00488">
    <property type="entry name" value="DEXDc2"/>
    <property type="match status" value="1"/>
</dbReference>
<sequence length="339" mass="39081">MDEFSFPFPPYDIQVSLMHEIRKCIEGGKVGIFESPTGTERAQLEKQLRDAEEIGNVYPLTFKANCFNYDELIIDGTYIDEEDDWVAAYKKKFEARRQANGELPLSNENDGDDDPDKVGFSDQRGLYLGAGREVSFLECKGEKKDRTRKDLILYWMQFDNELTSQSNEEEPSCTKIFYASRTHSQLQQFASEILKTRFRARIVTVGSRQALCVNDVVRSLKHSHLINEKCDELRQKKNANKRQKADQNHKSLSFITFEMRCVQMERRSFSELKVSNRVPQCSCPYWRADPIEDLTDQILSLKLPTVSKVVQSGKALFACPYFASRNSLAMCQVVLLPYQ</sequence>
<dbReference type="GO" id="GO:0003678">
    <property type="term" value="F:DNA helicase activity"/>
    <property type="evidence" value="ECO:0007669"/>
    <property type="project" value="InterPro"/>
</dbReference>
<name>A0A914RME5_PAREQ</name>
<evidence type="ECO:0000259" key="4">
    <source>
        <dbReference type="PROSITE" id="PS51193"/>
    </source>
</evidence>